<comment type="caution">
    <text evidence="1">The sequence shown here is derived from an EMBL/GenBank/DDBJ whole genome shotgun (WGS) entry which is preliminary data.</text>
</comment>
<evidence type="ECO:0000313" key="1">
    <source>
        <dbReference type="EMBL" id="KAE9193910.1"/>
    </source>
</evidence>
<dbReference type="Gene3D" id="2.60.120.40">
    <property type="match status" value="1"/>
</dbReference>
<reference evidence="1 2" key="1">
    <citation type="submission" date="2018-08" db="EMBL/GenBank/DDBJ databases">
        <title>Genomic investigation of the strawberry pathogen Phytophthora fragariae indicates pathogenicity is determined by transcriptional variation in three key races.</title>
        <authorList>
            <person name="Adams T.M."/>
            <person name="Armitage A.D."/>
            <person name="Sobczyk M.K."/>
            <person name="Bates H.J."/>
            <person name="Dunwell J.M."/>
            <person name="Nellist C.F."/>
            <person name="Harrison R.J."/>
        </authorList>
    </citation>
    <scope>NUCLEOTIDE SEQUENCE [LARGE SCALE GENOMIC DNA]</scope>
    <source>
        <strain evidence="1 2">NOV-27</strain>
    </source>
</reference>
<proteinExistence type="predicted"/>
<dbReference type="InterPro" id="IPR008983">
    <property type="entry name" value="Tumour_necrosis_fac-like_dom"/>
</dbReference>
<accession>A0A6A3WZN4</accession>
<keyword evidence="2" id="KW-1185">Reference proteome</keyword>
<protein>
    <submittedName>
        <fullName evidence="1">Uncharacterized protein</fullName>
    </submittedName>
</protein>
<dbReference type="OrthoDB" id="100955at2759"/>
<name>A0A6A3WZN4_9STRA</name>
<sequence length="301" mass="33348">MEDQQDLMVEGVTAFAPSPAASYRYVIELKGSKMSIRMEDRTSKKQWYKCDMAKTDYVSTANAIPDATVADYVKVRWILMLSLGISTFLTVITCQCFQDTLNSDLGDSDAQRKLYTLNGGSRRLELAVKIRVLRSTWMAKYTFDLDPVSVERIDILESKLHDQQDEVEKLRSDLLNGPSPQHVQLEACTKDAQLRLLWKSIDSVGFVVNGSDGVVKVCDSGLYTMSAIINSAPGSFQNKAQLLVNGKSVQSVYCNFSYTGGNQKTTSLSFTTALSEGDEVAVQCDSNLFDTSYLSIVRVGN</sequence>
<dbReference type="CDD" id="cd21931">
    <property type="entry name" value="TD_EMAP-like"/>
    <property type="match status" value="1"/>
</dbReference>
<dbReference type="EMBL" id="QXGB01001262">
    <property type="protein sequence ID" value="KAE9193910.1"/>
    <property type="molecule type" value="Genomic_DNA"/>
</dbReference>
<dbReference type="InterPro" id="IPR049813">
    <property type="entry name" value="Elp-1-like_TD"/>
</dbReference>
<dbReference type="AlphaFoldDB" id="A0A6A3WZN4"/>
<dbReference type="Proteomes" id="UP000433483">
    <property type="component" value="Unassembled WGS sequence"/>
</dbReference>
<evidence type="ECO:0000313" key="2">
    <source>
        <dbReference type="Proteomes" id="UP000433483"/>
    </source>
</evidence>
<gene>
    <name evidence="1" type="ORF">PF005_g17897</name>
</gene>
<organism evidence="1 2">
    <name type="scientific">Phytophthora fragariae</name>
    <dbReference type="NCBI Taxonomy" id="53985"/>
    <lineage>
        <taxon>Eukaryota</taxon>
        <taxon>Sar</taxon>
        <taxon>Stramenopiles</taxon>
        <taxon>Oomycota</taxon>
        <taxon>Peronosporomycetes</taxon>
        <taxon>Peronosporales</taxon>
        <taxon>Peronosporaceae</taxon>
        <taxon>Phytophthora</taxon>
    </lineage>
</organism>